<feature type="transmembrane region" description="Helical" evidence="1">
    <location>
        <begin position="30"/>
        <end position="56"/>
    </location>
</feature>
<dbReference type="Proteomes" id="UP000058925">
    <property type="component" value="Chromosome"/>
</dbReference>
<sequence length="58" mass="7061">MRTIINNLSIGQYMEYRLFSIYSSRVFTTFLFIFELMFVMMVVILLEVNLLSYLMFTR</sequence>
<accession>A0A654LZP1</accession>
<evidence type="ECO:0000256" key="1">
    <source>
        <dbReference type="SAM" id="Phobius"/>
    </source>
</evidence>
<keyword evidence="3" id="KW-1185">Reference proteome</keyword>
<dbReference type="EMBL" id="CP012850">
    <property type="protein sequence ID" value="ALI35731.1"/>
    <property type="molecule type" value="Genomic_DNA"/>
</dbReference>
<reference evidence="3" key="1">
    <citation type="submission" date="2015-10" db="EMBL/GenBank/DDBJ databases">
        <title>Niche specialization of a soil ammonia-oxidizing archaeon, Candidatus Nitrosocosmicus oleophilus.</title>
        <authorList>
            <person name="Jung M.-Y."/>
            <person name="Rhee S.-K."/>
        </authorList>
    </citation>
    <scope>NUCLEOTIDE SEQUENCE [LARGE SCALE GENOMIC DNA]</scope>
    <source>
        <strain evidence="3">MY3</strain>
    </source>
</reference>
<evidence type="ECO:0000313" key="3">
    <source>
        <dbReference type="Proteomes" id="UP000058925"/>
    </source>
</evidence>
<keyword evidence="1" id="KW-0812">Transmembrane</keyword>
<protein>
    <submittedName>
        <fullName evidence="2">Uncharacterized protein</fullName>
    </submittedName>
</protein>
<organism evidence="2 3">
    <name type="scientific">Candidatus Nitrosocosmicus oleophilus</name>
    <dbReference type="NCBI Taxonomy" id="1353260"/>
    <lineage>
        <taxon>Archaea</taxon>
        <taxon>Nitrososphaerota</taxon>
        <taxon>Nitrososphaeria</taxon>
        <taxon>Nitrososphaerales</taxon>
        <taxon>Nitrososphaeraceae</taxon>
        <taxon>Candidatus Nitrosocosmicus</taxon>
    </lineage>
</organism>
<keyword evidence="1" id="KW-0472">Membrane</keyword>
<name>A0A654LZP1_9ARCH</name>
<keyword evidence="1" id="KW-1133">Transmembrane helix</keyword>
<dbReference type="AlphaFoldDB" id="A0A654LZP1"/>
<gene>
    <name evidence="2" type="ORF">NMY3_01528</name>
</gene>
<evidence type="ECO:0000313" key="2">
    <source>
        <dbReference type="EMBL" id="ALI35731.1"/>
    </source>
</evidence>
<proteinExistence type="predicted"/>
<dbReference type="KEGG" id="taa:NMY3_01528"/>